<dbReference type="InterPro" id="IPR032675">
    <property type="entry name" value="LRR_dom_sf"/>
</dbReference>
<accession>A0A2P5BIF0</accession>
<dbReference type="SMART" id="SM00256">
    <property type="entry name" value="FBOX"/>
    <property type="match status" value="1"/>
</dbReference>
<dbReference type="PANTHER" id="PTHR31639:SF42">
    <property type="entry name" value="OS02G0160200 PROTEIN"/>
    <property type="match status" value="1"/>
</dbReference>
<dbReference type="EMBL" id="JXTC01000515">
    <property type="protein sequence ID" value="PON48557.1"/>
    <property type="molecule type" value="Genomic_DNA"/>
</dbReference>
<dbReference type="Gene3D" id="3.80.10.10">
    <property type="entry name" value="Ribonuclease Inhibitor"/>
    <property type="match status" value="1"/>
</dbReference>
<sequence>MDRISGLPECILHKILGHLSPESIARASVLSKSWRSACISFPDFTSSENHTFQHKAFLKHMNDDMQIRELFISALVPDAHTASAIAQVISLARIQNPSSIKLRSLSSIWGNSFEDHEPLWDSLFACSSLYELSLKEFRMRFSSPWPSTSTLMTSALRKLTLTNVVLEDETAMRSILAASPLLEDLVLVDLGLSKLEVCSPKLKTLRILLTTRMMSGIVVSSVELEAMNLQYLDLCAPMSYCRYLQHTPLLRARAYHLHLD</sequence>
<proteinExistence type="predicted"/>
<evidence type="ECO:0000259" key="1">
    <source>
        <dbReference type="PROSITE" id="PS50181"/>
    </source>
</evidence>
<dbReference type="Proteomes" id="UP000237000">
    <property type="component" value="Unassembled WGS sequence"/>
</dbReference>
<comment type="caution">
    <text evidence="2">The sequence shown here is derived from an EMBL/GenBank/DDBJ whole genome shotgun (WGS) entry which is preliminary data.</text>
</comment>
<gene>
    <name evidence="2" type="ORF">TorRG33x02_320060</name>
</gene>
<evidence type="ECO:0000313" key="2">
    <source>
        <dbReference type="EMBL" id="PON48557.1"/>
    </source>
</evidence>
<dbReference type="InterPro" id="IPR055411">
    <property type="entry name" value="LRR_FXL15/At3g58940/PEG3-like"/>
</dbReference>
<evidence type="ECO:0000313" key="3">
    <source>
        <dbReference type="Proteomes" id="UP000237000"/>
    </source>
</evidence>
<dbReference type="InterPro" id="IPR036047">
    <property type="entry name" value="F-box-like_dom_sf"/>
</dbReference>
<dbReference type="PROSITE" id="PS50181">
    <property type="entry name" value="FBOX"/>
    <property type="match status" value="1"/>
</dbReference>
<protein>
    <submittedName>
        <fullName evidence="2">F-box domain containing protein</fullName>
    </submittedName>
</protein>
<name>A0A2P5BIF0_TREOI</name>
<dbReference type="SUPFAM" id="SSF52047">
    <property type="entry name" value="RNI-like"/>
    <property type="match status" value="1"/>
</dbReference>
<dbReference type="InParanoid" id="A0A2P5BIF0"/>
<dbReference type="InterPro" id="IPR001810">
    <property type="entry name" value="F-box_dom"/>
</dbReference>
<keyword evidence="3" id="KW-1185">Reference proteome</keyword>
<organism evidence="2 3">
    <name type="scientific">Trema orientale</name>
    <name type="common">Charcoal tree</name>
    <name type="synonym">Celtis orientalis</name>
    <dbReference type="NCBI Taxonomy" id="63057"/>
    <lineage>
        <taxon>Eukaryota</taxon>
        <taxon>Viridiplantae</taxon>
        <taxon>Streptophyta</taxon>
        <taxon>Embryophyta</taxon>
        <taxon>Tracheophyta</taxon>
        <taxon>Spermatophyta</taxon>
        <taxon>Magnoliopsida</taxon>
        <taxon>eudicotyledons</taxon>
        <taxon>Gunneridae</taxon>
        <taxon>Pentapetalae</taxon>
        <taxon>rosids</taxon>
        <taxon>fabids</taxon>
        <taxon>Rosales</taxon>
        <taxon>Cannabaceae</taxon>
        <taxon>Trema</taxon>
    </lineage>
</organism>
<dbReference type="OrthoDB" id="1848700at2759"/>
<dbReference type="Pfam" id="PF00646">
    <property type="entry name" value="F-box"/>
    <property type="match status" value="1"/>
</dbReference>
<dbReference type="AlphaFoldDB" id="A0A2P5BIF0"/>
<dbReference type="PANTHER" id="PTHR31639">
    <property type="entry name" value="F-BOX PROTEIN-LIKE"/>
    <property type="match status" value="1"/>
</dbReference>
<dbReference type="SUPFAM" id="SSF81383">
    <property type="entry name" value="F-box domain"/>
    <property type="match status" value="1"/>
</dbReference>
<dbReference type="Pfam" id="PF24758">
    <property type="entry name" value="LRR_At5g56370"/>
    <property type="match status" value="1"/>
</dbReference>
<reference evidence="3" key="1">
    <citation type="submission" date="2016-06" db="EMBL/GenBank/DDBJ databases">
        <title>Parallel loss of symbiosis genes in relatives of nitrogen-fixing non-legume Parasponia.</title>
        <authorList>
            <person name="Van Velzen R."/>
            <person name="Holmer R."/>
            <person name="Bu F."/>
            <person name="Rutten L."/>
            <person name="Van Zeijl A."/>
            <person name="Liu W."/>
            <person name="Santuari L."/>
            <person name="Cao Q."/>
            <person name="Sharma T."/>
            <person name="Shen D."/>
            <person name="Roswanjaya Y."/>
            <person name="Wardhani T."/>
            <person name="Kalhor M.S."/>
            <person name="Jansen J."/>
            <person name="Van den Hoogen J."/>
            <person name="Gungor B."/>
            <person name="Hartog M."/>
            <person name="Hontelez J."/>
            <person name="Verver J."/>
            <person name="Yang W.-C."/>
            <person name="Schijlen E."/>
            <person name="Repin R."/>
            <person name="Schilthuizen M."/>
            <person name="Schranz E."/>
            <person name="Heidstra R."/>
            <person name="Miyata K."/>
            <person name="Fedorova E."/>
            <person name="Kohlen W."/>
            <person name="Bisseling T."/>
            <person name="Smit S."/>
            <person name="Geurts R."/>
        </authorList>
    </citation>
    <scope>NUCLEOTIDE SEQUENCE [LARGE SCALE GENOMIC DNA]</scope>
    <source>
        <strain evidence="3">cv. RG33-2</strain>
    </source>
</reference>
<feature type="domain" description="F-box" evidence="1">
    <location>
        <begin position="1"/>
        <end position="36"/>
    </location>
</feature>